<gene>
    <name evidence="1" type="ordered locus">Isova_2864</name>
</gene>
<dbReference type="Proteomes" id="UP000009236">
    <property type="component" value="Chromosome"/>
</dbReference>
<dbReference type="EMBL" id="CP002810">
    <property type="protein sequence ID" value="AEG45550.1"/>
    <property type="molecule type" value="Genomic_DNA"/>
</dbReference>
<evidence type="ECO:0000313" key="1">
    <source>
        <dbReference type="EMBL" id="AEG45550.1"/>
    </source>
</evidence>
<accession>F6FVP9</accession>
<dbReference type="STRING" id="743718.Isova_2864"/>
<dbReference type="HOGENOM" id="CLU_172312_2_0_11"/>
<evidence type="ECO:0000313" key="2">
    <source>
        <dbReference type="Proteomes" id="UP000009236"/>
    </source>
</evidence>
<dbReference type="KEGG" id="iva:Isova_2864"/>
<reference evidence="1 2" key="1">
    <citation type="submission" date="2011-05" db="EMBL/GenBank/DDBJ databases">
        <title>Complete sequence of Isoptericola variabilis 225.</title>
        <authorList>
            <consortium name="US DOE Joint Genome Institute"/>
            <person name="Lucas S."/>
            <person name="Han J."/>
            <person name="Lapidus A."/>
            <person name="Cheng J.-F."/>
            <person name="Goodwin L."/>
            <person name="Pitluck S."/>
            <person name="Peters L."/>
            <person name="Mikhailova N."/>
            <person name="Zeytun A."/>
            <person name="Han C."/>
            <person name="Tapia R."/>
            <person name="Land M."/>
            <person name="Hauser L."/>
            <person name="Kyrpides N."/>
            <person name="Ivanova N."/>
            <person name="Pagani I."/>
            <person name="Siebers A."/>
            <person name="Allgaier M."/>
            <person name="Thelen M."/>
            <person name="Hugenholtz P."/>
            <person name="Gladden J."/>
            <person name="Woyke T."/>
        </authorList>
    </citation>
    <scope>NUCLEOTIDE SEQUENCE [LARGE SCALE GENOMIC DNA]</scope>
    <source>
        <strain evidence="2">225</strain>
    </source>
</reference>
<name>F6FVP9_ISOV2</name>
<sequence length="95" mass="10050">MGDRLRIDLGVVRDTATRLGSIGTSLEGAESAADELAGMIPHRGLAGCVEKFGKNWDRARTELIGKLEDLQGAATTVADTFEEADSEMAATVRGE</sequence>
<protein>
    <recommendedName>
        <fullName evidence="3">Excreted virulence factor EspC, type VII ESX diderm</fullName>
    </recommendedName>
</protein>
<dbReference type="RefSeq" id="WP_013839940.1">
    <property type="nucleotide sequence ID" value="NC_015588.1"/>
</dbReference>
<proteinExistence type="predicted"/>
<evidence type="ECO:0008006" key="3">
    <source>
        <dbReference type="Google" id="ProtNLM"/>
    </source>
</evidence>
<dbReference type="AlphaFoldDB" id="F6FVP9"/>
<keyword evidence="2" id="KW-1185">Reference proteome</keyword>
<organism evidence="2">
    <name type="scientific">Isoptericola variabilis (strain 225)</name>
    <dbReference type="NCBI Taxonomy" id="743718"/>
    <lineage>
        <taxon>Bacteria</taxon>
        <taxon>Bacillati</taxon>
        <taxon>Actinomycetota</taxon>
        <taxon>Actinomycetes</taxon>
        <taxon>Micrococcales</taxon>
        <taxon>Promicromonosporaceae</taxon>
        <taxon>Isoptericola</taxon>
    </lineage>
</organism>